<proteinExistence type="predicted"/>
<reference evidence="2" key="1">
    <citation type="journal article" date="2021" name="Nat. Commun.">
        <title>Genetic determinants of endophytism in the Arabidopsis root mycobiome.</title>
        <authorList>
            <person name="Mesny F."/>
            <person name="Miyauchi S."/>
            <person name="Thiergart T."/>
            <person name="Pickel B."/>
            <person name="Atanasova L."/>
            <person name="Karlsson M."/>
            <person name="Huettel B."/>
            <person name="Barry K.W."/>
            <person name="Haridas S."/>
            <person name="Chen C."/>
            <person name="Bauer D."/>
            <person name="Andreopoulos W."/>
            <person name="Pangilinan J."/>
            <person name="LaButti K."/>
            <person name="Riley R."/>
            <person name="Lipzen A."/>
            <person name="Clum A."/>
            <person name="Drula E."/>
            <person name="Henrissat B."/>
            <person name="Kohler A."/>
            <person name="Grigoriev I.V."/>
            <person name="Martin F.M."/>
            <person name="Hacquard S."/>
        </authorList>
    </citation>
    <scope>NUCLEOTIDE SEQUENCE</scope>
    <source>
        <strain evidence="2">MPI-SDFR-AT-0073</strain>
    </source>
</reference>
<dbReference type="RefSeq" id="XP_045963085.1">
    <property type="nucleotide sequence ID" value="XM_046095656.1"/>
</dbReference>
<comment type="caution">
    <text evidence="2">The sequence shown here is derived from an EMBL/GenBank/DDBJ whole genome shotgun (WGS) entry which is preliminary data.</text>
</comment>
<evidence type="ECO:0000256" key="1">
    <source>
        <dbReference type="SAM" id="Phobius"/>
    </source>
</evidence>
<feature type="transmembrane region" description="Helical" evidence="1">
    <location>
        <begin position="89"/>
        <end position="106"/>
    </location>
</feature>
<dbReference type="Proteomes" id="UP000758603">
    <property type="component" value="Unassembled WGS sequence"/>
</dbReference>
<keyword evidence="1" id="KW-0472">Membrane</keyword>
<protein>
    <submittedName>
        <fullName evidence="2">Uncharacterized protein</fullName>
    </submittedName>
</protein>
<dbReference type="EMBL" id="JAGPXC010000001">
    <property type="protein sequence ID" value="KAH6658954.1"/>
    <property type="molecule type" value="Genomic_DNA"/>
</dbReference>
<feature type="transmembrane region" description="Helical" evidence="1">
    <location>
        <begin position="20"/>
        <end position="36"/>
    </location>
</feature>
<keyword evidence="1" id="KW-1133">Transmembrane helix</keyword>
<keyword evidence="1" id="KW-0812">Transmembrane</keyword>
<dbReference type="GeneID" id="70124549"/>
<keyword evidence="3" id="KW-1185">Reference proteome</keyword>
<dbReference type="AlphaFoldDB" id="A0A9P9A3H9"/>
<name>A0A9P9A3H9_9PEZI</name>
<gene>
    <name evidence="2" type="ORF">BKA67DRAFT_2354</name>
</gene>
<sequence length="129" mass="14698">MIHNSWSSQKLHKGLTADIFFYYILFYFFLFTLPWLKSAPVENADVSTDNVKQGKLATGLCHIYSVSLLEYTSLAILGHRSLLGLDMGLVPKIIVCYSALYVLLHYTRWCSALEFVVWALCASWGLKLQ</sequence>
<evidence type="ECO:0000313" key="3">
    <source>
        <dbReference type="Proteomes" id="UP000758603"/>
    </source>
</evidence>
<evidence type="ECO:0000313" key="2">
    <source>
        <dbReference type="EMBL" id="KAH6658954.1"/>
    </source>
</evidence>
<accession>A0A9P9A3H9</accession>
<organism evidence="2 3">
    <name type="scientific">Truncatella angustata</name>
    <dbReference type="NCBI Taxonomy" id="152316"/>
    <lineage>
        <taxon>Eukaryota</taxon>
        <taxon>Fungi</taxon>
        <taxon>Dikarya</taxon>
        <taxon>Ascomycota</taxon>
        <taxon>Pezizomycotina</taxon>
        <taxon>Sordariomycetes</taxon>
        <taxon>Xylariomycetidae</taxon>
        <taxon>Amphisphaeriales</taxon>
        <taxon>Sporocadaceae</taxon>
        <taxon>Truncatella</taxon>
    </lineage>
</organism>